<evidence type="ECO:0000313" key="2">
    <source>
        <dbReference type="Proteomes" id="UP001056120"/>
    </source>
</evidence>
<organism evidence="1 2">
    <name type="scientific">Smallanthus sonchifolius</name>
    <dbReference type="NCBI Taxonomy" id="185202"/>
    <lineage>
        <taxon>Eukaryota</taxon>
        <taxon>Viridiplantae</taxon>
        <taxon>Streptophyta</taxon>
        <taxon>Embryophyta</taxon>
        <taxon>Tracheophyta</taxon>
        <taxon>Spermatophyta</taxon>
        <taxon>Magnoliopsida</taxon>
        <taxon>eudicotyledons</taxon>
        <taxon>Gunneridae</taxon>
        <taxon>Pentapetalae</taxon>
        <taxon>asterids</taxon>
        <taxon>campanulids</taxon>
        <taxon>Asterales</taxon>
        <taxon>Asteraceae</taxon>
        <taxon>Asteroideae</taxon>
        <taxon>Heliantheae alliance</taxon>
        <taxon>Millerieae</taxon>
        <taxon>Smallanthus</taxon>
    </lineage>
</organism>
<comment type="caution">
    <text evidence="1">The sequence shown here is derived from an EMBL/GenBank/DDBJ whole genome shotgun (WGS) entry which is preliminary data.</text>
</comment>
<dbReference type="Proteomes" id="UP001056120">
    <property type="component" value="Linkage Group LG14"/>
</dbReference>
<protein>
    <submittedName>
        <fullName evidence="1">Uncharacterized protein</fullName>
    </submittedName>
</protein>
<proteinExistence type="predicted"/>
<sequence length="99" mass="11464">MCLVIRNIMPEIMVKALKTITDEIRSWMKDKSPEAMIGSDEGSNRNMTHREYATKYVQNHNARVCDVMCLYVMLWERLVTILRGLALALQGVDRDLDAY</sequence>
<reference evidence="2" key="1">
    <citation type="journal article" date="2022" name="Mol. Ecol. Resour.">
        <title>The genomes of chicory, endive, great burdock and yacon provide insights into Asteraceae palaeo-polyploidization history and plant inulin production.</title>
        <authorList>
            <person name="Fan W."/>
            <person name="Wang S."/>
            <person name="Wang H."/>
            <person name="Wang A."/>
            <person name="Jiang F."/>
            <person name="Liu H."/>
            <person name="Zhao H."/>
            <person name="Xu D."/>
            <person name="Zhang Y."/>
        </authorList>
    </citation>
    <scope>NUCLEOTIDE SEQUENCE [LARGE SCALE GENOMIC DNA]</scope>
    <source>
        <strain evidence="2">cv. Yunnan</strain>
    </source>
</reference>
<accession>A0ACB9GKG2</accession>
<reference evidence="1 2" key="2">
    <citation type="journal article" date="2022" name="Mol. Ecol. Resour.">
        <title>The genomes of chicory, endive, great burdock and yacon provide insights into Asteraceae paleo-polyploidization history and plant inulin production.</title>
        <authorList>
            <person name="Fan W."/>
            <person name="Wang S."/>
            <person name="Wang H."/>
            <person name="Wang A."/>
            <person name="Jiang F."/>
            <person name="Liu H."/>
            <person name="Zhao H."/>
            <person name="Xu D."/>
            <person name="Zhang Y."/>
        </authorList>
    </citation>
    <scope>NUCLEOTIDE SEQUENCE [LARGE SCALE GENOMIC DNA]</scope>
    <source>
        <strain evidence="2">cv. Yunnan</strain>
        <tissue evidence="1">Leaves</tissue>
    </source>
</reference>
<gene>
    <name evidence="1" type="ORF">L1987_42599</name>
</gene>
<keyword evidence="2" id="KW-1185">Reference proteome</keyword>
<name>A0ACB9GKG2_9ASTR</name>
<evidence type="ECO:0000313" key="1">
    <source>
        <dbReference type="EMBL" id="KAI3783515.1"/>
    </source>
</evidence>
<dbReference type="EMBL" id="CM042031">
    <property type="protein sequence ID" value="KAI3783515.1"/>
    <property type="molecule type" value="Genomic_DNA"/>
</dbReference>